<comment type="caution">
    <text evidence="3">The sequence shown here is derived from an EMBL/GenBank/DDBJ whole genome shotgun (WGS) entry which is preliminary data.</text>
</comment>
<dbReference type="PANTHER" id="PTHR46558">
    <property type="entry name" value="TRACRIPTIONAL REGULATORY PROTEIN-RELATED-RELATED"/>
    <property type="match status" value="1"/>
</dbReference>
<evidence type="ECO:0000259" key="2">
    <source>
        <dbReference type="PROSITE" id="PS50943"/>
    </source>
</evidence>
<dbReference type="AlphaFoldDB" id="C0ECY4"/>
<dbReference type="EMBL" id="ACEC01000058">
    <property type="protein sequence ID" value="EEG30636.1"/>
    <property type="molecule type" value="Genomic_DNA"/>
</dbReference>
<dbReference type="InterPro" id="IPR001387">
    <property type="entry name" value="Cro/C1-type_HTH"/>
</dbReference>
<dbReference type="PROSITE" id="PS50943">
    <property type="entry name" value="HTH_CROC1"/>
    <property type="match status" value="1"/>
</dbReference>
<reference evidence="3 4" key="1">
    <citation type="submission" date="2009-01" db="EMBL/GenBank/DDBJ databases">
        <authorList>
            <person name="Fulton L."/>
            <person name="Clifton S."/>
            <person name="Fulton B."/>
            <person name="Xu J."/>
            <person name="Minx P."/>
            <person name="Pepin K.H."/>
            <person name="Johnson M."/>
            <person name="Bhonagiri V."/>
            <person name="Nash W.E."/>
            <person name="Mardis E.R."/>
            <person name="Wilson R.K."/>
        </authorList>
    </citation>
    <scope>NUCLEOTIDE SEQUENCE [LARGE SCALE GENOMIC DNA]</scope>
    <source>
        <strain evidence="3 4">DSM 5476</strain>
    </source>
</reference>
<gene>
    <name evidence="3" type="ORF">CLOSTMETH_01705</name>
</gene>
<proteinExistence type="predicted"/>
<keyword evidence="1 3" id="KW-0238">DNA-binding</keyword>
<dbReference type="SMART" id="SM00530">
    <property type="entry name" value="HTH_XRE"/>
    <property type="match status" value="1"/>
</dbReference>
<keyword evidence="4" id="KW-1185">Reference proteome</keyword>
<dbReference type="Gene3D" id="1.10.260.40">
    <property type="entry name" value="lambda repressor-like DNA-binding domains"/>
    <property type="match status" value="1"/>
</dbReference>
<organism evidence="3 4">
    <name type="scientific">[Clostridium] methylpentosum DSM 5476</name>
    <dbReference type="NCBI Taxonomy" id="537013"/>
    <lineage>
        <taxon>Bacteria</taxon>
        <taxon>Bacillati</taxon>
        <taxon>Bacillota</taxon>
        <taxon>Clostridia</taxon>
        <taxon>Eubacteriales</taxon>
        <taxon>Oscillospiraceae</taxon>
        <taxon>Oscillospiraceae incertae sedis</taxon>
    </lineage>
</organism>
<sequence length="106" mass="12167">MRFKELRNKRDLTQLEVAEYLGITRAAYTNIENGKREADYNTLTMLARLYKVPIGDLFDFDTNTVEQKKDITKDAQLILKLYDSLDEKSKAKAEGFLAALADQDKS</sequence>
<name>C0ECY4_9FIRM</name>
<evidence type="ECO:0000256" key="1">
    <source>
        <dbReference type="ARBA" id="ARBA00023125"/>
    </source>
</evidence>
<dbReference type="HOGENOM" id="CLU_066192_4_5_9"/>
<dbReference type="InterPro" id="IPR010982">
    <property type="entry name" value="Lambda_DNA-bd_dom_sf"/>
</dbReference>
<evidence type="ECO:0000313" key="3">
    <source>
        <dbReference type="EMBL" id="EEG30636.1"/>
    </source>
</evidence>
<dbReference type="PANTHER" id="PTHR46558:SF11">
    <property type="entry name" value="HTH-TYPE TRANSCRIPTIONAL REGULATOR XRE"/>
    <property type="match status" value="1"/>
</dbReference>
<protein>
    <submittedName>
        <fullName evidence="3">DNA-binding helix-turn-helix protein</fullName>
    </submittedName>
</protein>
<dbReference type="STRING" id="537013.CLOSTMETH_01705"/>
<reference evidence="3 4" key="2">
    <citation type="submission" date="2009-02" db="EMBL/GenBank/DDBJ databases">
        <title>Draft genome sequence of Clostridium methylpentosum (DSM 5476).</title>
        <authorList>
            <person name="Sudarsanam P."/>
            <person name="Ley R."/>
            <person name="Guruge J."/>
            <person name="Turnbaugh P.J."/>
            <person name="Mahowald M."/>
            <person name="Liep D."/>
            <person name="Gordon J."/>
        </authorList>
    </citation>
    <scope>NUCLEOTIDE SEQUENCE [LARGE SCALE GENOMIC DNA]</scope>
    <source>
        <strain evidence="3 4">DSM 5476</strain>
    </source>
</reference>
<evidence type="ECO:0000313" key="4">
    <source>
        <dbReference type="Proteomes" id="UP000003340"/>
    </source>
</evidence>
<dbReference type="SUPFAM" id="SSF47413">
    <property type="entry name" value="lambda repressor-like DNA-binding domains"/>
    <property type="match status" value="1"/>
</dbReference>
<dbReference type="Proteomes" id="UP000003340">
    <property type="component" value="Unassembled WGS sequence"/>
</dbReference>
<dbReference type="GO" id="GO:0003677">
    <property type="term" value="F:DNA binding"/>
    <property type="evidence" value="ECO:0007669"/>
    <property type="project" value="UniProtKB-KW"/>
</dbReference>
<dbReference type="CDD" id="cd00093">
    <property type="entry name" value="HTH_XRE"/>
    <property type="match status" value="1"/>
</dbReference>
<accession>C0ECY4</accession>
<dbReference type="Pfam" id="PF01381">
    <property type="entry name" value="HTH_3"/>
    <property type="match status" value="1"/>
</dbReference>
<feature type="domain" description="HTH cro/C1-type" evidence="2">
    <location>
        <begin position="3"/>
        <end position="57"/>
    </location>
</feature>